<keyword evidence="1 3" id="KW-0378">Hydrolase</keyword>
<protein>
    <submittedName>
        <fullName evidence="3">Alpha/beta hydrolase</fullName>
    </submittedName>
</protein>
<dbReference type="InterPro" id="IPR050300">
    <property type="entry name" value="GDXG_lipolytic_enzyme"/>
</dbReference>
<dbReference type="PANTHER" id="PTHR48081:SF8">
    <property type="entry name" value="ALPHA_BETA HYDROLASE FOLD-3 DOMAIN-CONTAINING PROTEIN-RELATED"/>
    <property type="match status" value="1"/>
</dbReference>
<feature type="domain" description="BD-FAE-like" evidence="2">
    <location>
        <begin position="153"/>
        <end position="199"/>
    </location>
</feature>
<dbReference type="GO" id="GO:0016787">
    <property type="term" value="F:hydrolase activity"/>
    <property type="evidence" value="ECO:0007669"/>
    <property type="project" value="UniProtKB-KW"/>
</dbReference>
<evidence type="ECO:0000313" key="3">
    <source>
        <dbReference type="EMBL" id="MFC4201234.1"/>
    </source>
</evidence>
<accession>A0ABV8NZG7</accession>
<organism evidence="3 4">
    <name type="scientific">Candidimonas humi</name>
    <dbReference type="NCBI Taxonomy" id="683355"/>
    <lineage>
        <taxon>Bacteria</taxon>
        <taxon>Pseudomonadati</taxon>
        <taxon>Pseudomonadota</taxon>
        <taxon>Betaproteobacteria</taxon>
        <taxon>Burkholderiales</taxon>
        <taxon>Alcaligenaceae</taxon>
        <taxon>Candidimonas</taxon>
    </lineage>
</organism>
<comment type="caution">
    <text evidence="3">The sequence shown here is derived from an EMBL/GenBank/DDBJ whole genome shotgun (WGS) entry which is preliminary data.</text>
</comment>
<dbReference type="Pfam" id="PF20434">
    <property type="entry name" value="BD-FAE"/>
    <property type="match status" value="1"/>
</dbReference>
<dbReference type="RefSeq" id="WP_217963406.1">
    <property type="nucleotide sequence ID" value="NZ_JAHTBN010000002.1"/>
</dbReference>
<evidence type="ECO:0000313" key="4">
    <source>
        <dbReference type="Proteomes" id="UP001595848"/>
    </source>
</evidence>
<proteinExistence type="predicted"/>
<keyword evidence="4" id="KW-1185">Reference proteome</keyword>
<gene>
    <name evidence="3" type="ORF">ACFOY1_09735</name>
</gene>
<evidence type="ECO:0000259" key="2">
    <source>
        <dbReference type="Pfam" id="PF20434"/>
    </source>
</evidence>
<dbReference type="InterPro" id="IPR049492">
    <property type="entry name" value="BD-FAE-like_dom"/>
</dbReference>
<dbReference type="Proteomes" id="UP001595848">
    <property type="component" value="Unassembled WGS sequence"/>
</dbReference>
<sequence length="300" mass="32270">MKHNDSGTPGGYELHADMVYGQAMVERRPGATPKLRELRLDLHLPVGAPPPAGWPVLVLAFGGAFHRGSRQDDSFGAAPNRNDSMAWYCREFARRGYAACSIDYRLVPEDPAPGDTPVVADAGHIPRSRVDLVRQIMGLPPASDEQLRLGVEAASDDMAMAVRYVKANATRWSLDPSRLAVGGFSAGARTALNVALGEKEPVAAVLSLSGYMHETDLRRHLDAGPPFPAILLVSAEHDLDYVAAAAPAMARHMTSRGLHCEHVQVPRATHFYPSAAAAVHDTLGPMTVLQAMAGFLERTL</sequence>
<reference evidence="4" key="1">
    <citation type="journal article" date="2019" name="Int. J. Syst. Evol. Microbiol.">
        <title>The Global Catalogue of Microorganisms (GCM) 10K type strain sequencing project: providing services to taxonomists for standard genome sequencing and annotation.</title>
        <authorList>
            <consortium name="The Broad Institute Genomics Platform"/>
            <consortium name="The Broad Institute Genome Sequencing Center for Infectious Disease"/>
            <person name="Wu L."/>
            <person name="Ma J."/>
        </authorList>
    </citation>
    <scope>NUCLEOTIDE SEQUENCE [LARGE SCALE GENOMIC DNA]</scope>
    <source>
        <strain evidence="4">LMG 24813</strain>
    </source>
</reference>
<name>A0ABV8NZG7_9BURK</name>
<dbReference type="PANTHER" id="PTHR48081">
    <property type="entry name" value="AB HYDROLASE SUPERFAMILY PROTEIN C4A8.06C"/>
    <property type="match status" value="1"/>
</dbReference>
<dbReference type="EMBL" id="JBHSBV010000003">
    <property type="protein sequence ID" value="MFC4201234.1"/>
    <property type="molecule type" value="Genomic_DNA"/>
</dbReference>
<evidence type="ECO:0000256" key="1">
    <source>
        <dbReference type="ARBA" id="ARBA00022801"/>
    </source>
</evidence>